<feature type="chain" id="PRO_5015555378" evidence="1">
    <location>
        <begin position="20"/>
        <end position="583"/>
    </location>
</feature>
<gene>
    <name evidence="2" type="ORF">BS50DRAFT_591493</name>
</gene>
<dbReference type="AlphaFoldDB" id="A0A2T2NE66"/>
<proteinExistence type="predicted"/>
<keyword evidence="1" id="KW-0732">Signal</keyword>
<keyword evidence="3" id="KW-1185">Reference proteome</keyword>
<dbReference type="Proteomes" id="UP000240883">
    <property type="component" value="Unassembled WGS sequence"/>
</dbReference>
<feature type="signal peptide" evidence="1">
    <location>
        <begin position="1"/>
        <end position="19"/>
    </location>
</feature>
<sequence>MKPSRVILALAGLFAIARAADHASHEATATLTSPNIEDPPWPTICISCNNSLADCMVDCQGNECDAKCRCDIASNLPLVSKSEALQLCLGGPPVATEELEGADDASITPREMPHMVAPKPDPCHPCQVRFYECKKTCKGEGCENWCRCDAGRSEAVCTKTCHYPKCSDHSSNEIRRRIPPPPPNPCLVAMAMDATTGAAVMLVESIKIASSPADTPTAPEILTLASRSAPCPPPCRAYVFHVNSSSINARKAANAMDAMTVAAAMSVEPDLTHCVNKCKCMKTCNYPECPLSGLNERGVVSVDTPDSMEEPAVRTENYYCLKCAMSYDKCLKGCKGNGCENWCKCDVGRENRYVSSPEDYYCPRQPFLEHNLVNAAPSTLVPIARSLQEHTKVLASADSLNGTPTCSDCFSSHYGCVHACGSDGCCINKCNCQCLYNPYCVRCSTCGLCNVHKDCPTTKPTLTSTPSTTYRVPISADSTANYIRNHRDEVVAEVLPKNLPGMGPAKSTTSASPTPCGECQKTYDLCTDDCDHTIECIALCRKDLCKNEYTYLDDIKSRICADKDSLMTTGMVDRIWGDIKNYV</sequence>
<accession>A0A2T2NE66</accession>
<organism evidence="2 3">
    <name type="scientific">Corynespora cassiicola Philippines</name>
    <dbReference type="NCBI Taxonomy" id="1448308"/>
    <lineage>
        <taxon>Eukaryota</taxon>
        <taxon>Fungi</taxon>
        <taxon>Dikarya</taxon>
        <taxon>Ascomycota</taxon>
        <taxon>Pezizomycotina</taxon>
        <taxon>Dothideomycetes</taxon>
        <taxon>Pleosporomycetidae</taxon>
        <taxon>Pleosporales</taxon>
        <taxon>Corynesporascaceae</taxon>
        <taxon>Corynespora</taxon>
    </lineage>
</organism>
<dbReference type="EMBL" id="KZ678140">
    <property type="protein sequence ID" value="PSN63328.1"/>
    <property type="molecule type" value="Genomic_DNA"/>
</dbReference>
<protein>
    <submittedName>
        <fullName evidence="2">Uncharacterized protein</fullName>
    </submittedName>
</protein>
<reference evidence="2 3" key="1">
    <citation type="journal article" date="2018" name="Front. Microbiol.">
        <title>Genome-Wide Analysis of Corynespora cassiicola Leaf Fall Disease Putative Effectors.</title>
        <authorList>
            <person name="Lopez D."/>
            <person name="Ribeiro S."/>
            <person name="Label P."/>
            <person name="Fumanal B."/>
            <person name="Venisse J.S."/>
            <person name="Kohler A."/>
            <person name="de Oliveira R.R."/>
            <person name="Labutti K."/>
            <person name="Lipzen A."/>
            <person name="Lail K."/>
            <person name="Bauer D."/>
            <person name="Ohm R.A."/>
            <person name="Barry K.W."/>
            <person name="Spatafora J."/>
            <person name="Grigoriev I.V."/>
            <person name="Martin F.M."/>
            <person name="Pujade-Renaud V."/>
        </authorList>
    </citation>
    <scope>NUCLEOTIDE SEQUENCE [LARGE SCALE GENOMIC DNA]</scope>
    <source>
        <strain evidence="2 3">Philippines</strain>
    </source>
</reference>
<evidence type="ECO:0000256" key="1">
    <source>
        <dbReference type="SAM" id="SignalP"/>
    </source>
</evidence>
<evidence type="ECO:0000313" key="3">
    <source>
        <dbReference type="Proteomes" id="UP000240883"/>
    </source>
</evidence>
<evidence type="ECO:0000313" key="2">
    <source>
        <dbReference type="EMBL" id="PSN63328.1"/>
    </source>
</evidence>
<name>A0A2T2NE66_CORCC</name>